<name>A0A183KJB7_9TREM</name>
<sequence>MFLQPFNKDDYSVYFLFNKFKGQTASETEYFDRINSDLGSDADSSSCPDEVESPSQPRENELRNWQHSNSVLDVNPDAAEKFHTVNKKQVSGRSDYHSCIGEHYCPECSSHLNVFLSPTTDSGQMNSFDDLKSVMNNQKPTESHELYESLQSVNANGKKESLSNVYEEILHSTDFEVKEKLLDNQMTKKNLSNIQINSHLVHCYFLAIIQRTFNTNNAVFGDTVIGLYLHAILSLFGHLFSTVAVKIHNTLIDTNLQTSCCSQPYCIVFWNIVTGQFLMDWFSKPDVQ</sequence>
<dbReference type="WBParaSite" id="SCUD_0001512601-mRNA-1">
    <property type="protein sequence ID" value="SCUD_0001512601-mRNA-1"/>
    <property type="gene ID" value="SCUD_0001512601"/>
</dbReference>
<evidence type="ECO:0000313" key="2">
    <source>
        <dbReference type="WBParaSite" id="SCUD_0001512601-mRNA-1"/>
    </source>
</evidence>
<dbReference type="AlphaFoldDB" id="A0A183KJB7"/>
<reference evidence="2" key="1">
    <citation type="submission" date="2016-06" db="UniProtKB">
        <authorList>
            <consortium name="WormBaseParasite"/>
        </authorList>
    </citation>
    <scope>IDENTIFICATION</scope>
</reference>
<organism evidence="2">
    <name type="scientific">Schistosoma curassoni</name>
    <dbReference type="NCBI Taxonomy" id="6186"/>
    <lineage>
        <taxon>Eukaryota</taxon>
        <taxon>Metazoa</taxon>
        <taxon>Spiralia</taxon>
        <taxon>Lophotrochozoa</taxon>
        <taxon>Platyhelminthes</taxon>
        <taxon>Trematoda</taxon>
        <taxon>Digenea</taxon>
        <taxon>Strigeidida</taxon>
        <taxon>Schistosomatoidea</taxon>
        <taxon>Schistosomatidae</taxon>
        <taxon>Schistosoma</taxon>
    </lineage>
</organism>
<accession>A0A183KJB7</accession>
<feature type="region of interest" description="Disordered" evidence="1">
    <location>
        <begin position="39"/>
        <end position="64"/>
    </location>
</feature>
<protein>
    <submittedName>
        <fullName evidence="2">Autophagy-related protein 9</fullName>
    </submittedName>
</protein>
<proteinExistence type="predicted"/>
<dbReference type="STRING" id="6186.A0A183KJB7"/>
<feature type="compositionally biased region" description="Polar residues" evidence="1">
    <location>
        <begin position="42"/>
        <end position="57"/>
    </location>
</feature>
<evidence type="ECO:0000256" key="1">
    <source>
        <dbReference type="SAM" id="MobiDB-lite"/>
    </source>
</evidence>